<comment type="cofactor">
    <cofactor evidence="2">
        <name>[4Fe-4S] cluster</name>
        <dbReference type="ChEBI" id="CHEBI:49883"/>
    </cofactor>
</comment>
<evidence type="ECO:0000256" key="12">
    <source>
        <dbReference type="ARBA" id="ARBA00023014"/>
    </source>
</evidence>
<evidence type="ECO:0000256" key="7">
    <source>
        <dbReference type="ARBA" id="ARBA00022490"/>
    </source>
</evidence>
<dbReference type="InterPro" id="IPR050482">
    <property type="entry name" value="Sensor_HK_TwoCompSys"/>
</dbReference>
<evidence type="ECO:0000313" key="18">
    <source>
        <dbReference type="Proteomes" id="UP001241072"/>
    </source>
</evidence>
<evidence type="ECO:0000256" key="11">
    <source>
        <dbReference type="ARBA" id="ARBA00023012"/>
    </source>
</evidence>
<keyword evidence="6" id="KW-0004">4Fe-4S</keyword>
<evidence type="ECO:0000256" key="5">
    <source>
        <dbReference type="ARBA" id="ARBA00017322"/>
    </source>
</evidence>
<dbReference type="RefSeq" id="WP_305001339.1">
    <property type="nucleotide sequence ID" value="NZ_JAUQUB010000001.1"/>
</dbReference>
<feature type="transmembrane region" description="Helical" evidence="15">
    <location>
        <begin position="131"/>
        <end position="149"/>
    </location>
</feature>
<keyword evidence="8" id="KW-0808">Transferase</keyword>
<feature type="transmembrane region" description="Helical" evidence="15">
    <location>
        <begin position="101"/>
        <end position="119"/>
    </location>
</feature>
<dbReference type="Gene3D" id="3.30.565.10">
    <property type="entry name" value="Histidine kinase-like ATPase, C-terminal domain"/>
    <property type="match status" value="1"/>
</dbReference>
<evidence type="ECO:0000256" key="2">
    <source>
        <dbReference type="ARBA" id="ARBA00001966"/>
    </source>
</evidence>
<keyword evidence="12" id="KW-0411">Iron-sulfur</keyword>
<comment type="catalytic activity">
    <reaction evidence="1">
        <text>ATP + protein L-histidine = ADP + protein N-phospho-L-histidine.</text>
        <dbReference type="EC" id="2.7.13.3"/>
    </reaction>
</comment>
<evidence type="ECO:0000256" key="9">
    <source>
        <dbReference type="ARBA" id="ARBA00022777"/>
    </source>
</evidence>
<keyword evidence="11" id="KW-0902">Two-component regulatory system</keyword>
<comment type="function">
    <text evidence="13">Member of the two-component regulatory system NreB/NreC involved in the control of dissimilatory nitrate/nitrite reduction in response to oxygen. NreB functions as a direct oxygen sensor histidine kinase which is autophosphorylated, in the absence of oxygen, probably at the conserved histidine residue, and transfers its phosphate group probably to a conserved aspartate residue of NreC. NreB/NreC activates the expression of the nitrate (narGHJI) and nitrite (nir) reductase operons, as well as the putative nitrate transporter gene narT.</text>
</comment>
<dbReference type="PANTHER" id="PTHR24421">
    <property type="entry name" value="NITRATE/NITRITE SENSOR PROTEIN NARX-RELATED"/>
    <property type="match status" value="1"/>
</dbReference>
<keyword evidence="15" id="KW-0812">Transmembrane</keyword>
<accession>A0ABT9BK30</accession>
<evidence type="ECO:0000256" key="14">
    <source>
        <dbReference type="ARBA" id="ARBA00030800"/>
    </source>
</evidence>
<protein>
    <recommendedName>
        <fullName evidence="5">Oxygen sensor histidine kinase NreB</fullName>
        <ecNumber evidence="4">2.7.13.3</ecNumber>
    </recommendedName>
    <alternativeName>
        <fullName evidence="14">Nitrogen regulation protein B</fullName>
    </alternativeName>
</protein>
<reference evidence="17 18" key="1">
    <citation type="submission" date="2023-07" db="EMBL/GenBank/DDBJ databases">
        <title>Protaetiibacter sp. nov WY-16 isolated from soil.</title>
        <authorList>
            <person name="Liu B."/>
            <person name="Wan Y."/>
        </authorList>
    </citation>
    <scope>NUCLEOTIDE SEQUENCE [LARGE SCALE GENOMIC DNA]</scope>
    <source>
        <strain evidence="17 18">WY-16</strain>
    </source>
</reference>
<name>A0ABT9BK30_9MICO</name>
<keyword evidence="6" id="KW-0479">Metal-binding</keyword>
<dbReference type="PANTHER" id="PTHR24421:SF58">
    <property type="entry name" value="SIGNAL TRANSDUCTION HISTIDINE-PROTEIN KINASE_PHOSPHATASE UHPB"/>
    <property type="match status" value="1"/>
</dbReference>
<keyword evidence="18" id="KW-1185">Reference proteome</keyword>
<evidence type="ECO:0000256" key="4">
    <source>
        <dbReference type="ARBA" id="ARBA00012438"/>
    </source>
</evidence>
<keyword evidence="10" id="KW-0408">Iron</keyword>
<dbReference type="PRINTS" id="PR00344">
    <property type="entry name" value="BCTRLSENSOR"/>
</dbReference>
<sequence>MDNPRWWHIAIAATAVVLTAMVLAANLPLWREIGAITTLAVFVASWYFIGRLGFENPIAGLVFTAIVVVSTGVAVGFHPFMAILQCVAYPLVWTMSTRTRNAVVANVALSIAVGIGYWASTRSLPETALTAGLSLAFSLALGLWITDIAERSHERQRLLDELHSTQDRLASVNREAGVASERERLAREIHDTIAQDLTGLVLLAQQARRDLAGGRGAEAAEQLAMIEENARTALAETRALVAASAPVPLSAGGLAEALDRLASRFSRETGIAVTVSGTTADLDRDGEVVLLRCAQESLANVRKHSGARTATLTLSAREGSVRLVVTDDGHGFDPATRSDGFGLGGMRDRLALVGGALDVSSSGSGTTLIATLPRTVTA</sequence>
<feature type="transmembrane region" description="Helical" evidence="15">
    <location>
        <begin position="6"/>
        <end position="26"/>
    </location>
</feature>
<dbReference type="InterPro" id="IPR036890">
    <property type="entry name" value="HATPase_C_sf"/>
</dbReference>
<dbReference type="CDD" id="cd16917">
    <property type="entry name" value="HATPase_UhpB-NarQ-NarX-like"/>
    <property type="match status" value="1"/>
</dbReference>
<feature type="transmembrane region" description="Helical" evidence="15">
    <location>
        <begin position="61"/>
        <end position="89"/>
    </location>
</feature>
<dbReference type="PIRSF" id="PIRSF037434">
    <property type="entry name" value="STHK_ChrS"/>
    <property type="match status" value="1"/>
</dbReference>
<evidence type="ECO:0000256" key="6">
    <source>
        <dbReference type="ARBA" id="ARBA00022485"/>
    </source>
</evidence>
<dbReference type="InterPro" id="IPR004358">
    <property type="entry name" value="Sig_transdc_His_kin-like_C"/>
</dbReference>
<evidence type="ECO:0000256" key="10">
    <source>
        <dbReference type="ARBA" id="ARBA00023004"/>
    </source>
</evidence>
<comment type="subcellular location">
    <subcellularLocation>
        <location evidence="3">Cytoplasm</location>
    </subcellularLocation>
</comment>
<dbReference type="SMART" id="SM00387">
    <property type="entry name" value="HATPase_c"/>
    <property type="match status" value="1"/>
</dbReference>
<dbReference type="EC" id="2.7.13.3" evidence="4"/>
<feature type="transmembrane region" description="Helical" evidence="15">
    <location>
        <begin position="33"/>
        <end position="49"/>
    </location>
</feature>
<keyword evidence="15" id="KW-1133">Transmembrane helix</keyword>
<evidence type="ECO:0000313" key="17">
    <source>
        <dbReference type="EMBL" id="MDO7880914.1"/>
    </source>
</evidence>
<evidence type="ECO:0000256" key="8">
    <source>
        <dbReference type="ARBA" id="ARBA00022679"/>
    </source>
</evidence>
<dbReference type="EMBL" id="JAUQUB010000001">
    <property type="protein sequence ID" value="MDO7880914.1"/>
    <property type="molecule type" value="Genomic_DNA"/>
</dbReference>
<proteinExistence type="predicted"/>
<dbReference type="Gene3D" id="1.20.5.1930">
    <property type="match status" value="1"/>
</dbReference>
<keyword evidence="9 17" id="KW-0418">Kinase</keyword>
<keyword evidence="15" id="KW-0472">Membrane</keyword>
<keyword evidence="7" id="KW-0963">Cytoplasm</keyword>
<evidence type="ECO:0000256" key="15">
    <source>
        <dbReference type="SAM" id="Phobius"/>
    </source>
</evidence>
<dbReference type="Pfam" id="PF02518">
    <property type="entry name" value="HATPase_c"/>
    <property type="match status" value="1"/>
</dbReference>
<dbReference type="InterPro" id="IPR017205">
    <property type="entry name" value="Sig_transdc_His_kinase_ChrS"/>
</dbReference>
<dbReference type="Pfam" id="PF07730">
    <property type="entry name" value="HisKA_3"/>
    <property type="match status" value="1"/>
</dbReference>
<dbReference type="SUPFAM" id="SSF55874">
    <property type="entry name" value="ATPase domain of HSP90 chaperone/DNA topoisomerase II/histidine kinase"/>
    <property type="match status" value="1"/>
</dbReference>
<evidence type="ECO:0000256" key="3">
    <source>
        <dbReference type="ARBA" id="ARBA00004496"/>
    </source>
</evidence>
<dbReference type="InterPro" id="IPR003594">
    <property type="entry name" value="HATPase_dom"/>
</dbReference>
<feature type="domain" description="Histidine kinase/HSP90-like ATPase" evidence="16">
    <location>
        <begin position="285"/>
        <end position="376"/>
    </location>
</feature>
<evidence type="ECO:0000256" key="13">
    <source>
        <dbReference type="ARBA" id="ARBA00024827"/>
    </source>
</evidence>
<dbReference type="InterPro" id="IPR011712">
    <property type="entry name" value="Sig_transdc_His_kin_sub3_dim/P"/>
</dbReference>
<evidence type="ECO:0000259" key="16">
    <source>
        <dbReference type="SMART" id="SM00387"/>
    </source>
</evidence>
<comment type="caution">
    <text evidence="17">The sequence shown here is derived from an EMBL/GenBank/DDBJ whole genome shotgun (WGS) entry which is preliminary data.</text>
</comment>
<dbReference type="Proteomes" id="UP001241072">
    <property type="component" value="Unassembled WGS sequence"/>
</dbReference>
<organism evidence="17 18">
    <name type="scientific">Antiquaquibacter soli</name>
    <dbReference type="NCBI Taxonomy" id="3064523"/>
    <lineage>
        <taxon>Bacteria</taxon>
        <taxon>Bacillati</taxon>
        <taxon>Actinomycetota</taxon>
        <taxon>Actinomycetes</taxon>
        <taxon>Micrococcales</taxon>
        <taxon>Microbacteriaceae</taxon>
        <taxon>Antiquaquibacter</taxon>
    </lineage>
</organism>
<dbReference type="GO" id="GO:0016301">
    <property type="term" value="F:kinase activity"/>
    <property type="evidence" value="ECO:0007669"/>
    <property type="project" value="UniProtKB-KW"/>
</dbReference>
<gene>
    <name evidence="17" type="ORF">Q5716_01600</name>
</gene>
<evidence type="ECO:0000256" key="1">
    <source>
        <dbReference type="ARBA" id="ARBA00000085"/>
    </source>
</evidence>